<keyword evidence="2" id="KW-1185">Reference proteome</keyword>
<accession>A0AAD6U7K7</accession>
<reference evidence="1" key="1">
    <citation type="submission" date="2023-03" db="EMBL/GenBank/DDBJ databases">
        <title>Massive genome expansion in bonnet fungi (Mycena s.s.) driven by repeated elements and novel gene families across ecological guilds.</title>
        <authorList>
            <consortium name="Lawrence Berkeley National Laboratory"/>
            <person name="Harder C.B."/>
            <person name="Miyauchi S."/>
            <person name="Viragh M."/>
            <person name="Kuo A."/>
            <person name="Thoen E."/>
            <person name="Andreopoulos B."/>
            <person name="Lu D."/>
            <person name="Skrede I."/>
            <person name="Drula E."/>
            <person name="Henrissat B."/>
            <person name="Morin E."/>
            <person name="Kohler A."/>
            <person name="Barry K."/>
            <person name="LaButti K."/>
            <person name="Morin E."/>
            <person name="Salamov A."/>
            <person name="Lipzen A."/>
            <person name="Mereny Z."/>
            <person name="Hegedus B."/>
            <person name="Baldrian P."/>
            <person name="Stursova M."/>
            <person name="Weitz H."/>
            <person name="Taylor A."/>
            <person name="Grigoriev I.V."/>
            <person name="Nagy L.G."/>
            <person name="Martin F."/>
            <person name="Kauserud H."/>
        </authorList>
    </citation>
    <scope>NUCLEOTIDE SEQUENCE</scope>
    <source>
        <strain evidence="1">CBHHK173m</strain>
    </source>
</reference>
<dbReference type="InterPro" id="IPR036691">
    <property type="entry name" value="Endo/exonu/phosph_ase_sf"/>
</dbReference>
<feature type="non-terminal residue" evidence="1">
    <location>
        <position position="129"/>
    </location>
</feature>
<dbReference type="AlphaFoldDB" id="A0AAD6U7K7"/>
<evidence type="ECO:0008006" key="3">
    <source>
        <dbReference type="Google" id="ProtNLM"/>
    </source>
</evidence>
<dbReference type="SUPFAM" id="SSF56219">
    <property type="entry name" value="DNase I-like"/>
    <property type="match status" value="1"/>
</dbReference>
<dbReference type="Gene3D" id="3.60.10.10">
    <property type="entry name" value="Endonuclease/exonuclease/phosphatase"/>
    <property type="match status" value="1"/>
</dbReference>
<evidence type="ECO:0000313" key="2">
    <source>
        <dbReference type="Proteomes" id="UP001222325"/>
    </source>
</evidence>
<organism evidence="1 2">
    <name type="scientific">Mycena belliarum</name>
    <dbReference type="NCBI Taxonomy" id="1033014"/>
    <lineage>
        <taxon>Eukaryota</taxon>
        <taxon>Fungi</taxon>
        <taxon>Dikarya</taxon>
        <taxon>Basidiomycota</taxon>
        <taxon>Agaricomycotina</taxon>
        <taxon>Agaricomycetes</taxon>
        <taxon>Agaricomycetidae</taxon>
        <taxon>Agaricales</taxon>
        <taxon>Marasmiineae</taxon>
        <taxon>Mycenaceae</taxon>
        <taxon>Mycena</taxon>
    </lineage>
</organism>
<evidence type="ECO:0000313" key="1">
    <source>
        <dbReference type="EMBL" id="KAJ7091999.1"/>
    </source>
</evidence>
<name>A0AAD6U7K7_9AGAR</name>
<gene>
    <name evidence="1" type="ORF">B0H15DRAFT_777835</name>
</gene>
<sequence>MPEPPLAAGQPRKLTIWQQNLDKGLDNQQILLESMGRDRYHFAALQEPYMDQNRKTRANAWWTAVYPSQHDTSEERSRAVMLVNRSLASDAWSQIYIPCSDVVGIELRGGFGTLRVINIYNDGGHDESL</sequence>
<dbReference type="EMBL" id="JARJCN010000019">
    <property type="protein sequence ID" value="KAJ7091999.1"/>
    <property type="molecule type" value="Genomic_DNA"/>
</dbReference>
<protein>
    <recommendedName>
        <fullName evidence="3">Endonuclease/exonuclease/phosphatase domain-containing protein</fullName>
    </recommendedName>
</protein>
<comment type="caution">
    <text evidence="1">The sequence shown here is derived from an EMBL/GenBank/DDBJ whole genome shotgun (WGS) entry which is preliminary data.</text>
</comment>
<proteinExistence type="predicted"/>
<dbReference type="Proteomes" id="UP001222325">
    <property type="component" value="Unassembled WGS sequence"/>
</dbReference>